<evidence type="ECO:0000313" key="2">
    <source>
        <dbReference type="EMBL" id="JAP07039.1"/>
    </source>
</evidence>
<accession>A0A0V0GG13</accession>
<feature type="non-terminal residue" evidence="2">
    <location>
        <position position="75"/>
    </location>
</feature>
<feature type="region of interest" description="Disordered" evidence="1">
    <location>
        <begin position="52"/>
        <end position="75"/>
    </location>
</feature>
<dbReference type="EMBL" id="GEDG01039637">
    <property type="protein sequence ID" value="JAP07039.1"/>
    <property type="molecule type" value="Transcribed_RNA"/>
</dbReference>
<protein>
    <submittedName>
        <fullName evidence="2">Putative ovule protein</fullName>
    </submittedName>
</protein>
<organism evidence="2">
    <name type="scientific">Solanum chacoense</name>
    <name type="common">Chaco potato</name>
    <dbReference type="NCBI Taxonomy" id="4108"/>
    <lineage>
        <taxon>Eukaryota</taxon>
        <taxon>Viridiplantae</taxon>
        <taxon>Streptophyta</taxon>
        <taxon>Embryophyta</taxon>
        <taxon>Tracheophyta</taxon>
        <taxon>Spermatophyta</taxon>
        <taxon>Magnoliopsida</taxon>
        <taxon>eudicotyledons</taxon>
        <taxon>Gunneridae</taxon>
        <taxon>Pentapetalae</taxon>
        <taxon>asterids</taxon>
        <taxon>lamiids</taxon>
        <taxon>Solanales</taxon>
        <taxon>Solanaceae</taxon>
        <taxon>Solanoideae</taxon>
        <taxon>Solaneae</taxon>
        <taxon>Solanum</taxon>
    </lineage>
</organism>
<feature type="compositionally biased region" description="Polar residues" evidence="1">
    <location>
        <begin position="52"/>
        <end position="64"/>
    </location>
</feature>
<name>A0A0V0GG13_SOLCH</name>
<evidence type="ECO:0000256" key="1">
    <source>
        <dbReference type="SAM" id="MobiDB-lite"/>
    </source>
</evidence>
<proteinExistence type="predicted"/>
<reference evidence="2" key="1">
    <citation type="submission" date="2015-12" db="EMBL/GenBank/DDBJ databases">
        <title>Gene expression during late stages of embryo sac development: a critical building block for successful pollen-pistil interactions.</title>
        <authorList>
            <person name="Liu Y."/>
            <person name="Joly V."/>
            <person name="Sabar M."/>
            <person name="Matton D.P."/>
        </authorList>
    </citation>
    <scope>NUCLEOTIDE SEQUENCE</scope>
</reference>
<dbReference type="AlphaFoldDB" id="A0A0V0GG13"/>
<sequence length="75" mass="8616">MDSKNQLTMAKVRHQDTRDGLGKRRLFSYKGRRLLRKELIGGVNPLLFLDQTSRNPNGTRSLLTADNMEQIEDLS</sequence>